<dbReference type="EMBL" id="JAOZYC010000157">
    <property type="protein sequence ID" value="MEB8342114.1"/>
    <property type="molecule type" value="Genomic_DNA"/>
</dbReference>
<feature type="compositionally biased region" description="Basic residues" evidence="1">
    <location>
        <begin position="1"/>
        <end position="11"/>
    </location>
</feature>
<name>A0ABU6FDJ9_9ACTN</name>
<gene>
    <name evidence="2" type="ORF">OKJ99_31925</name>
</gene>
<accession>A0ABU6FDJ9</accession>
<comment type="caution">
    <text evidence="2">The sequence shown here is derived from an EMBL/GenBank/DDBJ whole genome shotgun (WGS) entry which is preliminary data.</text>
</comment>
<dbReference type="Proteomes" id="UP001354931">
    <property type="component" value="Unassembled WGS sequence"/>
</dbReference>
<evidence type="ECO:0000256" key="1">
    <source>
        <dbReference type="SAM" id="MobiDB-lite"/>
    </source>
</evidence>
<organism evidence="2 3">
    <name type="scientific">Streptomyces endophyticus</name>
    <dbReference type="NCBI Taxonomy" id="714166"/>
    <lineage>
        <taxon>Bacteria</taxon>
        <taxon>Bacillati</taxon>
        <taxon>Actinomycetota</taxon>
        <taxon>Actinomycetes</taxon>
        <taxon>Kitasatosporales</taxon>
        <taxon>Streptomycetaceae</taxon>
        <taxon>Streptomyces</taxon>
    </lineage>
</organism>
<feature type="compositionally biased region" description="Basic and acidic residues" evidence="1">
    <location>
        <begin position="12"/>
        <end position="23"/>
    </location>
</feature>
<protein>
    <submittedName>
        <fullName evidence="2">Uncharacterized protein</fullName>
    </submittedName>
</protein>
<dbReference type="RefSeq" id="WP_326021440.1">
    <property type="nucleotide sequence ID" value="NZ_JAOZYC010000157.1"/>
</dbReference>
<reference evidence="2 3" key="1">
    <citation type="submission" date="2022-10" db="EMBL/GenBank/DDBJ databases">
        <authorList>
            <person name="Xie J."/>
            <person name="Shen N."/>
        </authorList>
    </citation>
    <scope>NUCLEOTIDE SEQUENCE [LARGE SCALE GENOMIC DNA]</scope>
    <source>
        <strain evidence="2 3">YIM65594</strain>
    </source>
</reference>
<sequence length="98" mass="10745">MPPWYRKHRHPGRPDTQHPERPDLSRIAILEHDLLGIEPEPGTPAAYAAALARPLDQDACPHEDAMDVIPLGQGRSTGMCAGCDIDVVETDEGLWDSP</sequence>
<evidence type="ECO:0000313" key="2">
    <source>
        <dbReference type="EMBL" id="MEB8342114.1"/>
    </source>
</evidence>
<proteinExistence type="predicted"/>
<feature type="region of interest" description="Disordered" evidence="1">
    <location>
        <begin position="1"/>
        <end position="23"/>
    </location>
</feature>
<evidence type="ECO:0000313" key="3">
    <source>
        <dbReference type="Proteomes" id="UP001354931"/>
    </source>
</evidence>
<keyword evidence="3" id="KW-1185">Reference proteome</keyword>